<name>A0A8E0KWW0_ECOLX</name>
<reference evidence="1 2" key="1">
    <citation type="submission" date="2011-12" db="EMBL/GenBank/DDBJ databases">
        <authorList>
            <person name="Brinkac L."/>
            <person name="Radune D."/>
            <person name="Sanka R."/>
            <person name="Selengut J."/>
            <person name="DebRoy C."/>
            <person name="Feng P."/>
            <person name="Fratamico P.M."/>
            <person name="Kapur V."/>
            <person name="Kariyawasam S."/>
            <person name="Losada L."/>
            <person name="Nierman W.C."/>
            <person name="Nelson K."/>
        </authorList>
    </citation>
    <scope>NUCLEOTIDE SEQUENCE [LARGE SCALE GENOMIC DNA]</scope>
    <source>
        <strain evidence="1 2">97.0246</strain>
    </source>
</reference>
<gene>
    <name evidence="1" type="ORF">EC970246_4381</name>
</gene>
<dbReference type="EMBL" id="AEZJ02000007">
    <property type="protein sequence ID" value="EIG95346.1"/>
    <property type="molecule type" value="Genomic_DNA"/>
</dbReference>
<proteinExistence type="predicted"/>
<evidence type="ECO:0000313" key="2">
    <source>
        <dbReference type="Proteomes" id="UP000004454"/>
    </source>
</evidence>
<dbReference type="Proteomes" id="UP000004454">
    <property type="component" value="Unassembled WGS sequence"/>
</dbReference>
<comment type="caution">
    <text evidence="1">The sequence shown here is derived from an EMBL/GenBank/DDBJ whole genome shotgun (WGS) entry which is preliminary data.</text>
</comment>
<sequence length="42" mass="4965">MLGKQSVNEKILQRRVICVSGMFFCIHKMNALYVEKMNFKTK</sequence>
<dbReference type="AlphaFoldDB" id="A0A8E0KWW0"/>
<evidence type="ECO:0000313" key="1">
    <source>
        <dbReference type="EMBL" id="EIG95346.1"/>
    </source>
</evidence>
<organism evidence="1 2">
    <name type="scientific">Escherichia coli 97.0246</name>
    <dbReference type="NCBI Taxonomy" id="869670"/>
    <lineage>
        <taxon>Bacteria</taxon>
        <taxon>Pseudomonadati</taxon>
        <taxon>Pseudomonadota</taxon>
        <taxon>Gammaproteobacteria</taxon>
        <taxon>Enterobacterales</taxon>
        <taxon>Enterobacteriaceae</taxon>
        <taxon>Escherichia</taxon>
    </lineage>
</organism>
<accession>A0A8E0KWW0</accession>
<protein>
    <submittedName>
        <fullName evidence="1">Uncharacterized protein</fullName>
    </submittedName>
</protein>